<dbReference type="FunFam" id="1.20.1560.10:FF:000041">
    <property type="entry name" value="Multidrug-Resistance like protein 1, isoform C"/>
    <property type="match status" value="1"/>
</dbReference>
<feature type="transmembrane region" description="Helical" evidence="13">
    <location>
        <begin position="1293"/>
        <end position="1313"/>
    </location>
</feature>
<evidence type="ECO:0000256" key="8">
    <source>
        <dbReference type="ARBA" id="ARBA00022989"/>
    </source>
</evidence>
<dbReference type="FunFam" id="1.20.1560.10:FF:000001">
    <property type="entry name" value="ATP-binding cassette subfamily C member 1"/>
    <property type="match status" value="1"/>
</dbReference>
<dbReference type="InterPro" id="IPR036640">
    <property type="entry name" value="ABC1_TM_sf"/>
</dbReference>
<feature type="transmembrane region" description="Helical" evidence="13">
    <location>
        <begin position="110"/>
        <end position="131"/>
    </location>
</feature>
<evidence type="ECO:0000256" key="5">
    <source>
        <dbReference type="ARBA" id="ARBA00022737"/>
    </source>
</evidence>
<feature type="transmembrane region" description="Helical" evidence="13">
    <location>
        <begin position="181"/>
        <end position="197"/>
    </location>
</feature>
<dbReference type="Gene3D" id="1.20.1560.10">
    <property type="entry name" value="ABC transporter type 1, transmembrane domain"/>
    <property type="match status" value="3"/>
</dbReference>
<dbReference type="Gene3D" id="3.40.50.300">
    <property type="entry name" value="P-loop containing nucleotide triphosphate hydrolases"/>
    <property type="match status" value="2"/>
</dbReference>
<comment type="catalytic activity">
    <reaction evidence="11">
        <text>leukotriene C4(in) + ATP + H2O = leukotriene C4(out) + ADP + phosphate + H(+)</text>
        <dbReference type="Rhea" id="RHEA:38963"/>
        <dbReference type="ChEBI" id="CHEBI:15377"/>
        <dbReference type="ChEBI" id="CHEBI:15378"/>
        <dbReference type="ChEBI" id="CHEBI:30616"/>
        <dbReference type="ChEBI" id="CHEBI:43474"/>
        <dbReference type="ChEBI" id="CHEBI:57973"/>
        <dbReference type="ChEBI" id="CHEBI:456216"/>
    </reaction>
    <physiologicalReaction direction="left-to-right" evidence="11">
        <dbReference type="Rhea" id="RHEA:38964"/>
    </physiologicalReaction>
</comment>
<feature type="region of interest" description="Disordered" evidence="12">
    <location>
        <begin position="883"/>
        <end position="968"/>
    </location>
</feature>
<dbReference type="PROSITE" id="PS50929">
    <property type="entry name" value="ABC_TM1F"/>
    <property type="match status" value="2"/>
</dbReference>
<dbReference type="PANTHER" id="PTHR24223">
    <property type="entry name" value="ATP-BINDING CASSETTE SUB-FAMILY C"/>
    <property type="match status" value="1"/>
</dbReference>
<feature type="region of interest" description="Disordered" evidence="12">
    <location>
        <begin position="270"/>
        <end position="291"/>
    </location>
</feature>
<dbReference type="EMBL" id="MK520826">
    <property type="protein sequence ID" value="QBM06359.1"/>
    <property type="molecule type" value="mRNA"/>
</dbReference>
<dbReference type="PROSITE" id="PS50893">
    <property type="entry name" value="ABC_TRANSPORTER_2"/>
    <property type="match status" value="2"/>
</dbReference>
<dbReference type="GO" id="GO:0015431">
    <property type="term" value="F:ABC-type glutathione S-conjugate transporter activity"/>
    <property type="evidence" value="ECO:0007669"/>
    <property type="project" value="UniProtKB-EC"/>
</dbReference>
<dbReference type="GO" id="GO:0016887">
    <property type="term" value="F:ATP hydrolysis activity"/>
    <property type="evidence" value="ECO:0007669"/>
    <property type="project" value="InterPro"/>
</dbReference>
<keyword evidence="8 13" id="KW-1133">Transmembrane helix</keyword>
<protein>
    <recommendedName>
        <fullName evidence="10">ABC-type glutathione-S-conjugate transporter</fullName>
        <ecNumber evidence="10">7.6.2.3</ecNumber>
    </recommendedName>
</protein>
<feature type="transmembrane region" description="Helical" evidence="13">
    <location>
        <begin position="358"/>
        <end position="378"/>
    </location>
</feature>
<evidence type="ECO:0000256" key="3">
    <source>
        <dbReference type="ARBA" id="ARBA00022448"/>
    </source>
</evidence>
<feature type="transmembrane region" description="Helical" evidence="13">
    <location>
        <begin position="458"/>
        <end position="479"/>
    </location>
</feature>
<evidence type="ECO:0000313" key="16">
    <source>
        <dbReference type="EMBL" id="QBM06359.1"/>
    </source>
</evidence>
<feature type="compositionally biased region" description="Polar residues" evidence="12">
    <location>
        <begin position="891"/>
        <end position="905"/>
    </location>
</feature>
<evidence type="ECO:0000256" key="13">
    <source>
        <dbReference type="SAM" id="Phobius"/>
    </source>
</evidence>
<dbReference type="PANTHER" id="PTHR24223:SF443">
    <property type="entry name" value="MULTIDRUG-RESISTANCE LIKE PROTEIN 1, ISOFORM I"/>
    <property type="match status" value="1"/>
</dbReference>
<feature type="compositionally biased region" description="Low complexity" evidence="12">
    <location>
        <begin position="951"/>
        <end position="961"/>
    </location>
</feature>
<dbReference type="PROSITE" id="PS00211">
    <property type="entry name" value="ABC_TRANSPORTER_1"/>
    <property type="match status" value="2"/>
</dbReference>
<keyword evidence="9 13" id="KW-0472">Membrane</keyword>
<dbReference type="FunFam" id="3.40.50.300:FF:000074">
    <property type="entry name" value="Multidrug resistance-associated protein 5 isoform 1"/>
    <property type="match status" value="1"/>
</dbReference>
<organism evidence="16">
    <name type="scientific">Daphnia magna</name>
    <dbReference type="NCBI Taxonomy" id="35525"/>
    <lineage>
        <taxon>Eukaryota</taxon>
        <taxon>Metazoa</taxon>
        <taxon>Ecdysozoa</taxon>
        <taxon>Arthropoda</taxon>
        <taxon>Crustacea</taxon>
        <taxon>Branchiopoda</taxon>
        <taxon>Diplostraca</taxon>
        <taxon>Cladocera</taxon>
        <taxon>Anomopoda</taxon>
        <taxon>Daphniidae</taxon>
        <taxon>Daphnia</taxon>
    </lineage>
</organism>
<dbReference type="OrthoDB" id="6500128at2759"/>
<reference evidence="16" key="2">
    <citation type="submission" date="2019-02" db="EMBL/GenBank/DDBJ databases">
        <authorList>
            <person name="Kim M.-S."/>
            <person name="Jeong C.-B."/>
            <person name="Lee J.-S."/>
        </authorList>
    </citation>
    <scope>NUCLEOTIDE SEQUENCE</scope>
</reference>
<dbReference type="SUPFAM" id="SSF52540">
    <property type="entry name" value="P-loop containing nucleoside triphosphate hydrolases"/>
    <property type="match status" value="2"/>
</dbReference>
<dbReference type="GO" id="GO:0005774">
    <property type="term" value="C:vacuolar membrane"/>
    <property type="evidence" value="ECO:0007669"/>
    <property type="project" value="UniProtKB-SubCell"/>
</dbReference>
<evidence type="ECO:0000256" key="10">
    <source>
        <dbReference type="ARBA" id="ARBA00024220"/>
    </source>
</evidence>
<comment type="similarity">
    <text evidence="2">Belongs to the ABC transporter superfamily. ABCC family. Conjugate transporter (TC 3.A.1.208) subfamily.</text>
</comment>
<feature type="transmembrane region" description="Helical" evidence="13">
    <location>
        <begin position="986"/>
        <end position="1007"/>
    </location>
</feature>
<reference evidence="16" key="1">
    <citation type="journal article" date="2019" name="Aquat. Toxicol.">
        <title>The genome of the freshwater water flea Daphnia magna: A potential use for freshwater molecular ecotoxicology.</title>
        <authorList>
            <person name="Lee B.Y."/>
            <person name="Choi B.S."/>
            <person name="Kim M.S."/>
            <person name="Park J.C."/>
            <person name="Jeong C.B."/>
            <person name="Han J."/>
            <person name="Lee J.S."/>
        </authorList>
    </citation>
    <scope>NUCLEOTIDE SEQUENCE</scope>
</reference>
<dbReference type="Pfam" id="PF00664">
    <property type="entry name" value="ABC_membrane"/>
    <property type="match status" value="3"/>
</dbReference>
<feature type="domain" description="ABC transmembrane type-1" evidence="15">
    <location>
        <begin position="992"/>
        <end position="1352"/>
    </location>
</feature>
<dbReference type="CDD" id="cd03244">
    <property type="entry name" value="ABCC_MRP_domain2"/>
    <property type="match status" value="1"/>
</dbReference>
<evidence type="ECO:0000259" key="14">
    <source>
        <dbReference type="PROSITE" id="PS50893"/>
    </source>
</evidence>
<feature type="transmembrane region" description="Helical" evidence="13">
    <location>
        <begin position="1199"/>
        <end position="1223"/>
    </location>
</feature>
<dbReference type="GO" id="GO:0005524">
    <property type="term" value="F:ATP binding"/>
    <property type="evidence" value="ECO:0007669"/>
    <property type="project" value="UniProtKB-KW"/>
</dbReference>
<dbReference type="InterPro" id="IPR056227">
    <property type="entry name" value="TMD0_ABC"/>
</dbReference>
<name>A0A482DKG3_9CRUS</name>
<feature type="domain" description="ABC transporter" evidence="14">
    <location>
        <begin position="632"/>
        <end position="856"/>
    </location>
</feature>
<dbReference type="EC" id="7.6.2.3" evidence="10"/>
<dbReference type="InterPro" id="IPR017871">
    <property type="entry name" value="ABC_transporter-like_CS"/>
</dbReference>
<evidence type="ECO:0000256" key="2">
    <source>
        <dbReference type="ARBA" id="ARBA00009726"/>
    </source>
</evidence>
<evidence type="ECO:0000256" key="7">
    <source>
        <dbReference type="ARBA" id="ARBA00022840"/>
    </source>
</evidence>
<dbReference type="InterPro" id="IPR003439">
    <property type="entry name" value="ABC_transporter-like_ATP-bd"/>
</dbReference>
<dbReference type="InterPro" id="IPR011527">
    <property type="entry name" value="ABC1_TM_dom"/>
</dbReference>
<evidence type="ECO:0000256" key="1">
    <source>
        <dbReference type="ARBA" id="ARBA00004128"/>
    </source>
</evidence>
<evidence type="ECO:0000259" key="15">
    <source>
        <dbReference type="PROSITE" id="PS50929"/>
    </source>
</evidence>
<dbReference type="CDD" id="cd18603">
    <property type="entry name" value="ABC_6TM_MRP1_2_3_6_D2_like"/>
    <property type="match status" value="1"/>
</dbReference>
<evidence type="ECO:0000256" key="6">
    <source>
        <dbReference type="ARBA" id="ARBA00022741"/>
    </source>
</evidence>
<dbReference type="InterPro" id="IPR050173">
    <property type="entry name" value="ABC_transporter_C-like"/>
</dbReference>
<feature type="domain" description="ABC transmembrane type-1" evidence="15">
    <location>
        <begin position="319"/>
        <end position="601"/>
    </location>
</feature>
<proteinExistence type="evidence at transcript level"/>
<dbReference type="Pfam" id="PF24357">
    <property type="entry name" value="TMD0_ABC"/>
    <property type="match status" value="1"/>
</dbReference>
<feature type="transmembrane region" description="Helical" evidence="13">
    <location>
        <begin position="143"/>
        <end position="161"/>
    </location>
</feature>
<dbReference type="CDD" id="cd18595">
    <property type="entry name" value="ABC_6TM_MRP1_2_3_6_D1_like"/>
    <property type="match status" value="1"/>
</dbReference>
<keyword evidence="3" id="KW-0813">Transport</keyword>
<evidence type="ECO:0000256" key="9">
    <source>
        <dbReference type="ARBA" id="ARBA00023136"/>
    </source>
</evidence>
<feature type="transmembrane region" description="Helical" evidence="13">
    <location>
        <begin position="433"/>
        <end position="452"/>
    </location>
</feature>
<evidence type="ECO:0000256" key="4">
    <source>
        <dbReference type="ARBA" id="ARBA00022692"/>
    </source>
</evidence>
<dbReference type="SUPFAM" id="SSF90123">
    <property type="entry name" value="ABC transporter transmembrane region"/>
    <property type="match status" value="3"/>
</dbReference>
<keyword evidence="6" id="KW-0547">Nucleotide-binding</keyword>
<feature type="transmembrane region" description="Helical" evidence="13">
    <location>
        <begin position="584"/>
        <end position="604"/>
    </location>
</feature>
<feature type="domain" description="ABC transporter" evidence="14">
    <location>
        <begin position="1391"/>
        <end position="1623"/>
    </location>
</feature>
<keyword evidence="4 13" id="KW-0812">Transmembrane</keyword>
<keyword evidence="7 16" id="KW-0067">ATP-binding</keyword>
<comment type="subcellular location">
    <subcellularLocation>
        <location evidence="1">Vacuole membrane</location>
        <topology evidence="1">Multi-pass membrane protein</topology>
    </subcellularLocation>
</comment>
<evidence type="ECO:0000256" key="11">
    <source>
        <dbReference type="ARBA" id="ARBA00047523"/>
    </source>
</evidence>
<keyword evidence="5" id="KW-0677">Repeat</keyword>
<dbReference type="Pfam" id="PF00005">
    <property type="entry name" value="ABC_tran"/>
    <property type="match status" value="2"/>
</dbReference>
<sequence length="1628" mass="182057">MGENETISPLDSFCGSTFWDLDQTWYTNDPNFTECFHQTVLYWIPCGFIWLFAPYETYQILYSNTRYIPWSFINISKMVINLLLIILSIISIIYAVIQSNNGVELYTNDVYYVTPAILAATFVLTLGLMLAGKKRGIRSSGPLFLFWFLLTFCGGFTYAARIKSIIDGMNKMETYPFVWEMVYYPLVVVMFFINCFADKEPLYMEGEGKSDNPCPEEAASFLNVITYTWLDSLIWKGYRKPLETTDLWDLNNKDKSKSVVPRFEKHWQKALSKQAKKPSEPKATYGAENGGVSFKPSPSTKKIVSVLPALCKTFAPEFLLGSLLKLMQDLLAFVSPQILSLLIGFVEDPTQESWKGYLYAIILTLTAMLQTMILGQYFQRMFVVGMQIRTSIVSSIYRKAIKISNSSRKESTVGEIVNLMSVDAQRLMDLTTYLNMLWSAPLQIALAIYFLYQILGPSVFAGLGVMILLIPVNGVLANATKKLQIQQMKYKDKRVKMMSEILSGIKVLKLYAWEPSFQAQVEEIRSKEIDVLKRAAYLNAGTSFIWTCAPFLVTLATFAVYVTSDPSHILDAKKAFVSLTLFNLLRFPMSMFPMLVVSFVQASVSIKRLNKFMNADELDPNSVSHETTQSAISVEKGSFAWSQGESPILKDINIEIKPGKLVAVVGQVGAGKSSLISAILGEMEKLSGKVNTNGRIAYIPQQAWIQNCSLRNNILFGKGYNESVYNKVINACALKPDLAMLPGGDNTEIGEKGINLSGGQKQRVSLARSVFSDMDVYLLDDPLSAVDSHVGKHIFDEVIGPKGLLKSKTRLLVTHGITFLPQVDQIVVLKDGEVSEIGSYKELLAQKGAFAEFLLQHLEDEGTDEDIPDELAEIKQELENTMGKEEFARQISRQRVASESQSQHSENAENRPMIASPDRSLSRSSSTTSIEKSGGSLRRRSSAKDRKSVDAGAPAANPNNNKLIEAEKTETGKVNSKVYIHYMRSIGGWLTFITLVLYILYQGFAVYSNIWLAKWSEAGNTTTKNHTIEQQRDIYLGVYGALGFGQAILVMLASVLLGLASLRAARTLHIRLIGDVLRLPMVFFDTTPTGRLLNRFSKDVDVLDNTLPFVMRSWIATLLQVPKLLFDEVLLYYAAARASRVLHETCLKHVLRAPMVFFDTIPIGRIVSRFSQDMDSVDTRLPAIVVDWLYCLLEVVSTILVIGVGTPVFFAVAIPIGVLYYWIQNVYVATSRQLKRLESVSRSPIYSHFGETLTGATVIRAYGQEQRFIKESESRVDINQVCYYPSIVANRWLSVRLETIGNLVVLFASLFAVIEREKGTMDPGYVGLSITYALSITQTLNWFMRMTSEVETNIVAVERIKEYSEAVQEASWDHGKREPPNTWPEKGKVSFEKYEVRYREGLDLVIKGISCEIEGGEKVGIVGRTGAGKSSLTLALFRIIEAAAGKITIDGIDIADLALHKLRSRLTIIPQDPVLFSGTLRMNLDPFNSYSDEDVWTALEHAHLKTFVKSLPAGLEHEASEGGENLSVGQRQLICLARALLRKTQVLILDEATAAVDLETDDLIQATIRKEFKEGTVITIAHRLNTILDSNRVMVLDKGEIKEYAPPDELLANKNSLFYSMARDAGLV</sequence>
<accession>A0A482DKG3</accession>
<feature type="transmembrane region" description="Helical" evidence="13">
    <location>
        <begin position="79"/>
        <end position="98"/>
    </location>
</feature>
<dbReference type="CDD" id="cd03250">
    <property type="entry name" value="ABCC_MRP_domain1"/>
    <property type="match status" value="1"/>
</dbReference>
<dbReference type="SMART" id="SM00382">
    <property type="entry name" value="AAA"/>
    <property type="match status" value="2"/>
</dbReference>
<feature type="transmembrane region" description="Helical" evidence="13">
    <location>
        <begin position="1034"/>
        <end position="1062"/>
    </location>
</feature>
<dbReference type="InterPro" id="IPR003593">
    <property type="entry name" value="AAA+_ATPase"/>
</dbReference>
<evidence type="ECO:0000256" key="12">
    <source>
        <dbReference type="SAM" id="MobiDB-lite"/>
    </source>
</evidence>
<dbReference type="FunFam" id="3.40.50.300:FF:000293">
    <property type="entry name" value="ATP binding cassette subfamily C member 1"/>
    <property type="match status" value="1"/>
</dbReference>
<feature type="compositionally biased region" description="Low complexity" evidence="12">
    <location>
        <begin position="916"/>
        <end position="936"/>
    </location>
</feature>
<feature type="transmembrane region" description="Helical" evidence="13">
    <location>
        <begin position="330"/>
        <end position="346"/>
    </location>
</feature>
<feature type="transmembrane region" description="Helical" evidence="13">
    <location>
        <begin position="543"/>
        <end position="564"/>
    </location>
</feature>
<dbReference type="InterPro" id="IPR027417">
    <property type="entry name" value="P-loop_NTPase"/>
</dbReference>
<feature type="transmembrane region" description="Helical" evidence="13">
    <location>
        <begin position="40"/>
        <end position="58"/>
    </location>
</feature>